<organism evidence="2 3">
    <name type="scientific">Clostridium tanneri</name>
    <dbReference type="NCBI Taxonomy" id="3037988"/>
    <lineage>
        <taxon>Bacteria</taxon>
        <taxon>Bacillati</taxon>
        <taxon>Bacillota</taxon>
        <taxon>Clostridia</taxon>
        <taxon>Eubacteriales</taxon>
        <taxon>Clostridiaceae</taxon>
        <taxon>Clostridium</taxon>
    </lineage>
</organism>
<name>A0ABU4JVD5_9CLOT</name>
<accession>A0ABU4JVD5</accession>
<dbReference type="Proteomes" id="UP001281656">
    <property type="component" value="Unassembled WGS sequence"/>
</dbReference>
<proteinExistence type="predicted"/>
<feature type="region of interest" description="Disordered" evidence="1">
    <location>
        <begin position="1"/>
        <end position="24"/>
    </location>
</feature>
<evidence type="ECO:0000313" key="2">
    <source>
        <dbReference type="EMBL" id="MDW8801921.1"/>
    </source>
</evidence>
<evidence type="ECO:0000256" key="1">
    <source>
        <dbReference type="SAM" id="MobiDB-lite"/>
    </source>
</evidence>
<gene>
    <name evidence="2" type="ORF">P8V03_12260</name>
</gene>
<sequence>MEREKKYNDNSKLVNGEDNKTDERAAVDLEGEDFYISTPIVSNYYYRYRPQR</sequence>
<evidence type="ECO:0000313" key="3">
    <source>
        <dbReference type="Proteomes" id="UP001281656"/>
    </source>
</evidence>
<reference evidence="2 3" key="1">
    <citation type="submission" date="2023-04" db="EMBL/GenBank/DDBJ databases">
        <title>Clostridium tannerae sp. nov., isolated from the fecal material of an alpaca.</title>
        <authorList>
            <person name="Miller S."/>
            <person name="Hendry M."/>
            <person name="King J."/>
            <person name="Sankaranarayanan K."/>
            <person name="Lawson P.A."/>
        </authorList>
    </citation>
    <scope>NUCLEOTIDE SEQUENCE [LARGE SCALE GENOMIC DNA]</scope>
    <source>
        <strain evidence="2 3">A1-XYC3</strain>
    </source>
</reference>
<dbReference type="EMBL" id="JARUJP010000014">
    <property type="protein sequence ID" value="MDW8801921.1"/>
    <property type="molecule type" value="Genomic_DNA"/>
</dbReference>
<protein>
    <submittedName>
        <fullName evidence="2">Uncharacterized protein</fullName>
    </submittedName>
</protein>
<dbReference type="RefSeq" id="WP_261670150.1">
    <property type="nucleotide sequence ID" value="NZ_JARUJP010000014.1"/>
</dbReference>
<comment type="caution">
    <text evidence="2">The sequence shown here is derived from an EMBL/GenBank/DDBJ whole genome shotgun (WGS) entry which is preliminary data.</text>
</comment>
<keyword evidence="3" id="KW-1185">Reference proteome</keyword>